<organism evidence="2 3">
    <name type="scientific">Lophiotrema nucula</name>
    <dbReference type="NCBI Taxonomy" id="690887"/>
    <lineage>
        <taxon>Eukaryota</taxon>
        <taxon>Fungi</taxon>
        <taxon>Dikarya</taxon>
        <taxon>Ascomycota</taxon>
        <taxon>Pezizomycotina</taxon>
        <taxon>Dothideomycetes</taxon>
        <taxon>Pleosporomycetidae</taxon>
        <taxon>Pleosporales</taxon>
        <taxon>Lophiotremataceae</taxon>
        <taxon>Lophiotrema</taxon>
    </lineage>
</organism>
<dbReference type="AlphaFoldDB" id="A0A6A5YKT9"/>
<keyword evidence="1" id="KW-1133">Transmembrane helix</keyword>
<dbReference type="PANTHER" id="PTHR39596:SF2">
    <property type="entry name" value="HET DOMAIN PROTEIN (AFU_ORTHOLOGUE AFUA_1G17550)-RELATED"/>
    <property type="match status" value="1"/>
</dbReference>
<keyword evidence="3" id="KW-1185">Reference proteome</keyword>
<name>A0A6A5YKT9_9PLEO</name>
<reference evidence="2" key="1">
    <citation type="journal article" date="2020" name="Stud. Mycol.">
        <title>101 Dothideomycetes genomes: a test case for predicting lifestyles and emergence of pathogens.</title>
        <authorList>
            <person name="Haridas S."/>
            <person name="Albert R."/>
            <person name="Binder M."/>
            <person name="Bloem J."/>
            <person name="Labutti K."/>
            <person name="Salamov A."/>
            <person name="Andreopoulos B."/>
            <person name="Baker S."/>
            <person name="Barry K."/>
            <person name="Bills G."/>
            <person name="Bluhm B."/>
            <person name="Cannon C."/>
            <person name="Castanera R."/>
            <person name="Culley D."/>
            <person name="Daum C."/>
            <person name="Ezra D."/>
            <person name="Gonzalez J."/>
            <person name="Henrissat B."/>
            <person name="Kuo A."/>
            <person name="Liang C."/>
            <person name="Lipzen A."/>
            <person name="Lutzoni F."/>
            <person name="Magnuson J."/>
            <person name="Mondo S."/>
            <person name="Nolan M."/>
            <person name="Ohm R."/>
            <person name="Pangilinan J."/>
            <person name="Park H.-J."/>
            <person name="Ramirez L."/>
            <person name="Alfaro M."/>
            <person name="Sun H."/>
            <person name="Tritt A."/>
            <person name="Yoshinaga Y."/>
            <person name="Zwiers L.-H."/>
            <person name="Turgeon B."/>
            <person name="Goodwin S."/>
            <person name="Spatafora J."/>
            <person name="Crous P."/>
            <person name="Grigoriev I."/>
        </authorList>
    </citation>
    <scope>NUCLEOTIDE SEQUENCE</scope>
    <source>
        <strain evidence="2">CBS 627.86</strain>
    </source>
</reference>
<feature type="transmembrane region" description="Helical" evidence="1">
    <location>
        <begin position="887"/>
        <end position="908"/>
    </location>
</feature>
<gene>
    <name evidence="2" type="ORF">BDV96DRAFT_654382</name>
</gene>
<keyword evidence="1" id="KW-0812">Transmembrane</keyword>
<proteinExistence type="predicted"/>
<evidence type="ECO:0000256" key="1">
    <source>
        <dbReference type="SAM" id="Phobius"/>
    </source>
</evidence>
<accession>A0A6A5YKT9</accession>
<dbReference type="OrthoDB" id="2426273at2759"/>
<dbReference type="Proteomes" id="UP000799770">
    <property type="component" value="Unassembled WGS sequence"/>
</dbReference>
<evidence type="ECO:0000313" key="3">
    <source>
        <dbReference type="Proteomes" id="UP000799770"/>
    </source>
</evidence>
<evidence type="ECO:0008006" key="4">
    <source>
        <dbReference type="Google" id="ProtNLM"/>
    </source>
</evidence>
<sequence length="945" mass="106374">MDLVPTPTTALAGIEIPCLNVIPYDFKGLVGFPERVGFRDWETGDATRIATLVQSWLYFGLLAEIFGEDIETEDFVLRAKQPYPHCQITLGNIRAHLAQNPNPSERSRRCGLLLDAVRWLRNVERIPLHEQLASPLAQTTLAVRMLFYAIAPVCGSPLLDLWPHPLVSKRLKDAEWCPSHIRLIEGFQDDILGCYLSRLWRPNPRGFSHTKCPVTNCEASSTTLDDGYKMCHTRLACTCPLVTVKEDQLRQIIAKGGIPLIHIEHLLGGKTRLQIRAANASDNYIALSHVWSDGLGNPNSNGLPECQLHRLAGYLSDLPNPSCPPSKGDFRSVFSLGPMSVDFARLTLVWRSSSRPTLFWMDTLCIPVSRDIGDASTKRLKVRAINMMAAIYGRASQVLVLDSTLQQCRLATMRNIEILARIAFCNWIGRSWTLQEGALSPFVYFQFADGAINLLDAMRHPDVTLSNELLHPAAFRLTSLAGTLRSMYWTSKRRRRYGGNQKNNFSYEGHIYSALYKYCTSNLNSYGRPIPKNLPLADRSKIKAPDAHWLQEFVAVWNALAVRTTTLTEDLPAIFANLLGLSAREVLSGNSDQRLNAIILSCDELPVSLLYNRGARYQPAGNHRSRWIPTTISRQPLEEEPFMRVDVSCNLVLQTIFIPNHRPVCLLASSSIDLADLSIIVITTYGQFHIVVHREKDDKLDTAPWSHTAFLITTTTPGLELAACCLRLSPAGDNDSSFTGIYDCPCTAEWVEADPQMTSSVHHLDVRQLETWKIIILGDLPSAPRLRPRVADSITHTWTNIHEHPRLIARFVTICSPLIPLIVIPTILRICLATQYAWTGLSRAGKASLVTFAIQRIPSPLSVIPITQVLFIIDRRAHTEGLRKTEITYIVFDFLWIFYAFVMTGLLMQQWVQYRFRFLLETLEDGSRNIRRSQTKEGESRLCAS</sequence>
<dbReference type="PANTHER" id="PTHR39596">
    <property type="match status" value="1"/>
</dbReference>
<protein>
    <recommendedName>
        <fullName evidence="4">Heterokaryon incompatibility domain-containing protein</fullName>
    </recommendedName>
</protein>
<keyword evidence="1" id="KW-0472">Membrane</keyword>
<evidence type="ECO:0000313" key="2">
    <source>
        <dbReference type="EMBL" id="KAF2106821.1"/>
    </source>
</evidence>
<dbReference type="EMBL" id="ML977359">
    <property type="protein sequence ID" value="KAF2106821.1"/>
    <property type="molecule type" value="Genomic_DNA"/>
</dbReference>